<dbReference type="InterPro" id="IPR042208">
    <property type="entry name" value="D-ser_dehydrat-like_sf"/>
</dbReference>
<comment type="caution">
    <text evidence="9">The sequence shown here is derived from an EMBL/GenBank/DDBJ whole genome shotgun (WGS) entry which is preliminary data.</text>
</comment>
<keyword evidence="4" id="KW-0479">Metal-binding</keyword>
<evidence type="ECO:0000313" key="9">
    <source>
        <dbReference type="EMBL" id="TDY37359.1"/>
    </source>
</evidence>
<keyword evidence="5" id="KW-0862">Zinc</keyword>
<evidence type="ECO:0000256" key="6">
    <source>
        <dbReference type="ARBA" id="ARBA00022898"/>
    </source>
</evidence>
<dbReference type="InterPro" id="IPR029066">
    <property type="entry name" value="PLP-binding_barrel"/>
</dbReference>
<dbReference type="GO" id="GO:0008721">
    <property type="term" value="F:D-serine ammonia-lyase activity"/>
    <property type="evidence" value="ECO:0007669"/>
    <property type="project" value="TreeGrafter"/>
</dbReference>
<dbReference type="FunFam" id="3.20.20.10:FF:000016">
    <property type="entry name" value="D-serine dehydratase"/>
    <property type="match status" value="1"/>
</dbReference>
<dbReference type="PANTHER" id="PTHR28004">
    <property type="entry name" value="ZGC:162816-RELATED"/>
    <property type="match status" value="1"/>
</dbReference>
<evidence type="ECO:0000256" key="3">
    <source>
        <dbReference type="ARBA" id="ARBA00005323"/>
    </source>
</evidence>
<keyword evidence="7" id="KW-0456">Lyase</keyword>
<accession>A0A4R8L5P8</accession>
<dbReference type="Gene3D" id="2.40.37.20">
    <property type="entry name" value="D-serine dehydratase-like domain"/>
    <property type="match status" value="1"/>
</dbReference>
<dbReference type="Pfam" id="PF01168">
    <property type="entry name" value="Ala_racemase_N"/>
    <property type="match status" value="1"/>
</dbReference>
<dbReference type="InterPro" id="IPR051466">
    <property type="entry name" value="D-amino_acid_metab_enzyme"/>
</dbReference>
<evidence type="ECO:0000259" key="8">
    <source>
        <dbReference type="SMART" id="SM01119"/>
    </source>
</evidence>
<gene>
    <name evidence="9" type="ORF">BX592_1382</name>
</gene>
<keyword evidence="10" id="KW-1185">Reference proteome</keyword>
<dbReference type="SMART" id="SM01119">
    <property type="entry name" value="D-ser_dehydrat"/>
    <property type="match status" value="1"/>
</dbReference>
<evidence type="ECO:0000256" key="4">
    <source>
        <dbReference type="ARBA" id="ARBA00022723"/>
    </source>
</evidence>
<dbReference type="InterPro" id="IPR026956">
    <property type="entry name" value="D-ser_dehydrat-like_dom"/>
</dbReference>
<dbReference type="CDD" id="cd06812">
    <property type="entry name" value="PLPDE_III_DSD_D-TA_like_1"/>
    <property type="match status" value="1"/>
</dbReference>
<evidence type="ECO:0000256" key="1">
    <source>
        <dbReference type="ARBA" id="ARBA00001933"/>
    </source>
</evidence>
<comment type="cofactor">
    <cofactor evidence="1">
        <name>pyridoxal 5'-phosphate</name>
        <dbReference type="ChEBI" id="CHEBI:597326"/>
    </cofactor>
</comment>
<dbReference type="GO" id="GO:0046872">
    <property type="term" value="F:metal ion binding"/>
    <property type="evidence" value="ECO:0007669"/>
    <property type="project" value="UniProtKB-KW"/>
</dbReference>
<dbReference type="Gene3D" id="3.20.20.10">
    <property type="entry name" value="Alanine racemase"/>
    <property type="match status" value="1"/>
</dbReference>
<evidence type="ECO:0000256" key="5">
    <source>
        <dbReference type="ARBA" id="ARBA00022833"/>
    </source>
</evidence>
<proteinExistence type="inferred from homology"/>
<evidence type="ECO:0000256" key="7">
    <source>
        <dbReference type="ARBA" id="ARBA00023239"/>
    </source>
</evidence>
<sequence>MTPENIMTLDLIDTPAAIIDVGRMKQNIASMQQRMNALGVKFRPHVKTSKCVDVVRAQIEAGAQGITVSTLKEAESFFAAGMTDILYAVSIVPSRLPRVMALRKHGCDLKIIVDNASAAAGIVEFCRTADEPLEVWIEVDTDGHRSGITPEEPALLEVGRILHDGGVKVGGVLTHAGSSYELNTQEALAALAEQERAGCVRAAQRLRDAGIPCEVVSVGSTPTALAARRLDGVTEVRAGVYAFFDLVMHNVGVCTIDDIALSVLTTVIGHQQDKGWVIVDAGWMAMSRDRGTSKQSRDFGYGQPCSLDGTPLDGYLLIGANQEHGILASVDAGRASGDDDVKARFPVGTRLRILPNHACATGAQFPEYQALESTGALNVWSRFHGW</sequence>
<dbReference type="Proteomes" id="UP000295509">
    <property type="component" value="Unassembled WGS sequence"/>
</dbReference>
<dbReference type="PANTHER" id="PTHR28004:SF2">
    <property type="entry name" value="D-SERINE DEHYDRATASE"/>
    <property type="match status" value="1"/>
</dbReference>
<reference evidence="9 10" key="1">
    <citation type="submission" date="2019-03" db="EMBL/GenBank/DDBJ databases">
        <title>Genomic Encyclopedia of Type Strains, Phase III (KMG-III): the genomes of soil and plant-associated and newly described type strains.</title>
        <authorList>
            <person name="Whitman W."/>
        </authorList>
    </citation>
    <scope>NUCLEOTIDE SEQUENCE [LARGE SCALE GENOMIC DNA]</scope>
    <source>
        <strain evidence="9 10">LMG 29544</strain>
    </source>
</reference>
<comment type="cofactor">
    <cofactor evidence="2">
        <name>Zn(2+)</name>
        <dbReference type="ChEBI" id="CHEBI:29105"/>
    </cofactor>
</comment>
<name>A0A4R8L5P8_9BURK</name>
<dbReference type="AlphaFoldDB" id="A0A4R8L5P8"/>
<dbReference type="SUPFAM" id="SSF51419">
    <property type="entry name" value="PLP-binding barrel"/>
    <property type="match status" value="1"/>
</dbReference>
<dbReference type="Pfam" id="PF14031">
    <property type="entry name" value="D-ser_dehydrat"/>
    <property type="match status" value="1"/>
</dbReference>
<comment type="similarity">
    <text evidence="3">Belongs to the DSD1 family.</text>
</comment>
<feature type="domain" description="D-serine dehydratase-like" evidence="8">
    <location>
        <begin position="260"/>
        <end position="372"/>
    </location>
</feature>
<dbReference type="GO" id="GO:0036088">
    <property type="term" value="P:D-serine catabolic process"/>
    <property type="evidence" value="ECO:0007669"/>
    <property type="project" value="TreeGrafter"/>
</dbReference>
<organism evidence="9 10">
    <name type="scientific">Paraburkholderia rhizosphaerae</name>
    <dbReference type="NCBI Taxonomy" id="480658"/>
    <lineage>
        <taxon>Bacteria</taxon>
        <taxon>Pseudomonadati</taxon>
        <taxon>Pseudomonadota</taxon>
        <taxon>Betaproteobacteria</taxon>
        <taxon>Burkholderiales</taxon>
        <taxon>Burkholderiaceae</taxon>
        <taxon>Paraburkholderia</taxon>
    </lineage>
</organism>
<keyword evidence="6" id="KW-0663">Pyridoxal phosphate</keyword>
<evidence type="ECO:0000256" key="2">
    <source>
        <dbReference type="ARBA" id="ARBA00001947"/>
    </source>
</evidence>
<dbReference type="InterPro" id="IPR001608">
    <property type="entry name" value="Ala_racemase_N"/>
</dbReference>
<protein>
    <submittedName>
        <fullName evidence="9">D-serine deaminase-like pyridoxal phosphate-dependent protein</fullName>
    </submittedName>
</protein>
<evidence type="ECO:0000313" key="10">
    <source>
        <dbReference type="Proteomes" id="UP000295509"/>
    </source>
</evidence>
<dbReference type="EMBL" id="SORE01000038">
    <property type="protein sequence ID" value="TDY37359.1"/>
    <property type="molecule type" value="Genomic_DNA"/>
</dbReference>